<name>A0ABQ1S1N1_9SPHN</name>
<evidence type="ECO:0000259" key="3">
    <source>
        <dbReference type="PROSITE" id="PS01031"/>
    </source>
</evidence>
<evidence type="ECO:0000256" key="2">
    <source>
        <dbReference type="RuleBase" id="RU003616"/>
    </source>
</evidence>
<dbReference type="PANTHER" id="PTHR11527">
    <property type="entry name" value="HEAT-SHOCK PROTEIN 20 FAMILY MEMBER"/>
    <property type="match status" value="1"/>
</dbReference>
<sequence length="161" mass="18094">MNEQTTLPARTQSEAPLPAMFGRLRDEIDHLFDDFSFARPARSFFSLPAAMRFTPAMDIHDRGNRYDVALELPGMEEKDIDVEVADGVLTVSGEKRSDREEKTDGCLVSERSYGSFRRQFTLPRDVDPDAIEAKYKSGVLHLKLGKDKAAQSRTRKIAVGT</sequence>
<reference evidence="5" key="1">
    <citation type="journal article" date="2019" name="Int. J. Syst. Evol. Microbiol.">
        <title>The Global Catalogue of Microorganisms (GCM) 10K type strain sequencing project: providing services to taxonomists for standard genome sequencing and annotation.</title>
        <authorList>
            <consortium name="The Broad Institute Genomics Platform"/>
            <consortium name="The Broad Institute Genome Sequencing Center for Infectious Disease"/>
            <person name="Wu L."/>
            <person name="Ma J."/>
        </authorList>
    </citation>
    <scope>NUCLEOTIDE SEQUENCE [LARGE SCALE GENOMIC DNA]</scope>
    <source>
        <strain evidence="5">CGMCC 1.15959</strain>
    </source>
</reference>
<proteinExistence type="inferred from homology"/>
<comment type="similarity">
    <text evidence="1 2">Belongs to the small heat shock protein (HSP20) family.</text>
</comment>
<dbReference type="RefSeq" id="WP_188643469.1">
    <property type="nucleotide sequence ID" value="NZ_BMKL01000001.1"/>
</dbReference>
<comment type="caution">
    <text evidence="4">The sequence shown here is derived from an EMBL/GenBank/DDBJ whole genome shotgun (WGS) entry which is preliminary data.</text>
</comment>
<dbReference type="EMBL" id="BMKL01000001">
    <property type="protein sequence ID" value="GGD86376.1"/>
    <property type="molecule type" value="Genomic_DNA"/>
</dbReference>
<evidence type="ECO:0000313" key="4">
    <source>
        <dbReference type="EMBL" id="GGD86376.1"/>
    </source>
</evidence>
<protein>
    <submittedName>
        <fullName evidence="4">Molecular chaperone Hsp20</fullName>
    </submittedName>
</protein>
<feature type="domain" description="SHSP" evidence="3">
    <location>
        <begin position="48"/>
        <end position="161"/>
    </location>
</feature>
<organism evidence="4 5">
    <name type="scientific">Tsuneonella deserti</name>
    <dbReference type="NCBI Taxonomy" id="2035528"/>
    <lineage>
        <taxon>Bacteria</taxon>
        <taxon>Pseudomonadati</taxon>
        <taxon>Pseudomonadota</taxon>
        <taxon>Alphaproteobacteria</taxon>
        <taxon>Sphingomonadales</taxon>
        <taxon>Erythrobacteraceae</taxon>
        <taxon>Tsuneonella</taxon>
    </lineage>
</organism>
<dbReference type="InterPro" id="IPR008978">
    <property type="entry name" value="HSP20-like_chaperone"/>
</dbReference>
<dbReference type="InterPro" id="IPR002068">
    <property type="entry name" value="A-crystallin/Hsp20_dom"/>
</dbReference>
<dbReference type="Proteomes" id="UP000619041">
    <property type="component" value="Unassembled WGS sequence"/>
</dbReference>
<evidence type="ECO:0000256" key="1">
    <source>
        <dbReference type="PROSITE-ProRule" id="PRU00285"/>
    </source>
</evidence>
<evidence type="ECO:0000313" key="5">
    <source>
        <dbReference type="Proteomes" id="UP000619041"/>
    </source>
</evidence>
<gene>
    <name evidence="4" type="ORF">GCM10011515_02390</name>
</gene>
<dbReference type="Gene3D" id="2.60.40.790">
    <property type="match status" value="1"/>
</dbReference>
<accession>A0ABQ1S1N1</accession>
<dbReference type="Pfam" id="PF00011">
    <property type="entry name" value="HSP20"/>
    <property type="match status" value="1"/>
</dbReference>
<dbReference type="CDD" id="cd06464">
    <property type="entry name" value="ACD_sHsps-like"/>
    <property type="match status" value="1"/>
</dbReference>
<dbReference type="SUPFAM" id="SSF49764">
    <property type="entry name" value="HSP20-like chaperones"/>
    <property type="match status" value="1"/>
</dbReference>
<dbReference type="InterPro" id="IPR031107">
    <property type="entry name" value="Small_HSP"/>
</dbReference>
<dbReference type="PROSITE" id="PS01031">
    <property type="entry name" value="SHSP"/>
    <property type="match status" value="1"/>
</dbReference>
<keyword evidence="5" id="KW-1185">Reference proteome</keyword>